<keyword evidence="2" id="KW-1185">Reference proteome</keyword>
<sequence>MENIVQSRAIKACANLEYPTSKYILFTSTIFTSEIIRVGEQQVEWQNLEEVKEPEELPKG</sequence>
<dbReference type="OrthoDB" id="10402549at2759"/>
<dbReference type="AlphaFoldDB" id="A0A9N9L3T7"/>
<dbReference type="Proteomes" id="UP000696280">
    <property type="component" value="Unassembled WGS sequence"/>
</dbReference>
<protein>
    <submittedName>
        <fullName evidence="1">Uncharacterized protein</fullName>
    </submittedName>
</protein>
<name>A0A9N9L3T7_9HELO</name>
<proteinExistence type="predicted"/>
<comment type="caution">
    <text evidence="1">The sequence shown here is derived from an EMBL/GenBank/DDBJ whole genome shotgun (WGS) entry which is preliminary data.</text>
</comment>
<gene>
    <name evidence="1" type="ORF">HYFRA_00001354</name>
</gene>
<dbReference type="EMBL" id="CAJVRL010000092">
    <property type="protein sequence ID" value="CAG8959456.1"/>
    <property type="molecule type" value="Genomic_DNA"/>
</dbReference>
<organism evidence="1 2">
    <name type="scientific">Hymenoscyphus fraxineus</name>
    <dbReference type="NCBI Taxonomy" id="746836"/>
    <lineage>
        <taxon>Eukaryota</taxon>
        <taxon>Fungi</taxon>
        <taxon>Dikarya</taxon>
        <taxon>Ascomycota</taxon>
        <taxon>Pezizomycotina</taxon>
        <taxon>Leotiomycetes</taxon>
        <taxon>Helotiales</taxon>
        <taxon>Helotiaceae</taxon>
        <taxon>Hymenoscyphus</taxon>
    </lineage>
</organism>
<evidence type="ECO:0000313" key="2">
    <source>
        <dbReference type="Proteomes" id="UP000696280"/>
    </source>
</evidence>
<reference evidence="1" key="1">
    <citation type="submission" date="2021-07" db="EMBL/GenBank/DDBJ databases">
        <authorList>
            <person name="Durling M."/>
        </authorList>
    </citation>
    <scope>NUCLEOTIDE SEQUENCE</scope>
</reference>
<accession>A0A9N9L3T7</accession>
<evidence type="ECO:0000313" key="1">
    <source>
        <dbReference type="EMBL" id="CAG8959456.1"/>
    </source>
</evidence>